<accession>A0A8S1JBW6</accession>
<gene>
    <name evidence="2" type="ORF">OSTQU699_LOCUS8276</name>
</gene>
<name>A0A8S1JBW6_9CHLO</name>
<proteinExistence type="predicted"/>
<dbReference type="AlphaFoldDB" id="A0A8S1JBW6"/>
<dbReference type="Proteomes" id="UP000708148">
    <property type="component" value="Unassembled WGS sequence"/>
</dbReference>
<sequence>MSDSGVDIAIGEATSGDDSGLSVSIDLESNGSPSRGAAPQVAVCGEERGVRPTGGCEPISGAIMDAHGALRSRMEGDQLEEALGAWDGLLMGHTELGWSSCCACSGAFAFPFPAFGVF</sequence>
<comment type="caution">
    <text evidence="2">The sequence shown here is derived from an EMBL/GenBank/DDBJ whole genome shotgun (WGS) entry which is preliminary data.</text>
</comment>
<evidence type="ECO:0000313" key="3">
    <source>
        <dbReference type="Proteomes" id="UP000708148"/>
    </source>
</evidence>
<reference evidence="2" key="1">
    <citation type="submission" date="2020-12" db="EMBL/GenBank/DDBJ databases">
        <authorList>
            <person name="Iha C."/>
        </authorList>
    </citation>
    <scope>NUCLEOTIDE SEQUENCE</scope>
</reference>
<evidence type="ECO:0000313" key="2">
    <source>
        <dbReference type="EMBL" id="CAD7702919.1"/>
    </source>
</evidence>
<keyword evidence="3" id="KW-1185">Reference proteome</keyword>
<dbReference type="EMBL" id="CAJHUC010002000">
    <property type="protein sequence ID" value="CAD7702919.1"/>
    <property type="molecule type" value="Genomic_DNA"/>
</dbReference>
<protein>
    <submittedName>
        <fullName evidence="2">Uncharacterized protein</fullName>
    </submittedName>
</protein>
<evidence type="ECO:0000256" key="1">
    <source>
        <dbReference type="SAM" id="MobiDB-lite"/>
    </source>
</evidence>
<feature type="region of interest" description="Disordered" evidence="1">
    <location>
        <begin position="1"/>
        <end position="39"/>
    </location>
</feature>
<organism evidence="2 3">
    <name type="scientific">Ostreobium quekettii</name>
    <dbReference type="NCBI Taxonomy" id="121088"/>
    <lineage>
        <taxon>Eukaryota</taxon>
        <taxon>Viridiplantae</taxon>
        <taxon>Chlorophyta</taxon>
        <taxon>core chlorophytes</taxon>
        <taxon>Ulvophyceae</taxon>
        <taxon>TCBD clade</taxon>
        <taxon>Bryopsidales</taxon>
        <taxon>Ostreobineae</taxon>
        <taxon>Ostreobiaceae</taxon>
        <taxon>Ostreobium</taxon>
    </lineage>
</organism>